<protein>
    <submittedName>
        <fullName evidence="3">Predicted N-acetyltransferase YhbS</fullName>
    </submittedName>
</protein>
<dbReference type="InterPro" id="IPR039143">
    <property type="entry name" value="GNPNAT1-like"/>
</dbReference>
<dbReference type="InterPro" id="IPR000182">
    <property type="entry name" value="GNAT_dom"/>
</dbReference>
<dbReference type="PROSITE" id="PS51186">
    <property type="entry name" value="GNAT"/>
    <property type="match status" value="1"/>
</dbReference>
<evidence type="ECO:0000256" key="1">
    <source>
        <dbReference type="SAM" id="Coils"/>
    </source>
</evidence>
<dbReference type="Pfam" id="PF00583">
    <property type="entry name" value="Acetyltransf_1"/>
    <property type="match status" value="1"/>
</dbReference>
<dbReference type="AlphaFoldDB" id="A0A1M5W2I0"/>
<gene>
    <name evidence="3" type="ORF">SAMN02745941_00893</name>
</gene>
<organism evidence="3 4">
    <name type="scientific">Clostridium intestinale DSM 6191</name>
    <dbReference type="NCBI Taxonomy" id="1121320"/>
    <lineage>
        <taxon>Bacteria</taxon>
        <taxon>Bacillati</taxon>
        <taxon>Bacillota</taxon>
        <taxon>Clostridia</taxon>
        <taxon>Eubacteriales</taxon>
        <taxon>Clostridiaceae</taxon>
        <taxon>Clostridium</taxon>
    </lineage>
</organism>
<name>A0A1M5W2I0_9CLOT</name>
<proteinExistence type="predicted"/>
<dbReference type="RefSeq" id="WP_073017124.1">
    <property type="nucleotide sequence ID" value="NZ_FQXU01000004.1"/>
</dbReference>
<evidence type="ECO:0000259" key="2">
    <source>
        <dbReference type="PROSITE" id="PS51186"/>
    </source>
</evidence>
<reference evidence="3 4" key="1">
    <citation type="submission" date="2016-11" db="EMBL/GenBank/DDBJ databases">
        <authorList>
            <person name="Jaros S."/>
            <person name="Januszkiewicz K."/>
            <person name="Wedrychowicz H."/>
        </authorList>
    </citation>
    <scope>NUCLEOTIDE SEQUENCE [LARGE SCALE GENOMIC DNA]</scope>
    <source>
        <strain evidence="3 4">DSM 6191</strain>
    </source>
</reference>
<feature type="coiled-coil region" evidence="1">
    <location>
        <begin position="5"/>
        <end position="32"/>
    </location>
</feature>
<dbReference type="EMBL" id="FQXU01000004">
    <property type="protein sequence ID" value="SHH81640.1"/>
    <property type="molecule type" value="Genomic_DNA"/>
</dbReference>
<dbReference type="InterPro" id="IPR016181">
    <property type="entry name" value="Acyl_CoA_acyltransferase"/>
</dbReference>
<keyword evidence="3" id="KW-0808">Transferase</keyword>
<dbReference type="GO" id="GO:0008080">
    <property type="term" value="F:N-acetyltransferase activity"/>
    <property type="evidence" value="ECO:0007669"/>
    <property type="project" value="TreeGrafter"/>
</dbReference>
<dbReference type="Gene3D" id="3.40.630.30">
    <property type="match status" value="1"/>
</dbReference>
<dbReference type="PANTHER" id="PTHR13355:SF23">
    <property type="entry name" value="FAMILY N-ACETYLTRANSFERASE, PUTATIVE (AFU_ORTHOLOGUE AFUA_3G00870)-RELATED"/>
    <property type="match status" value="1"/>
</dbReference>
<dbReference type="Proteomes" id="UP000184241">
    <property type="component" value="Unassembled WGS sequence"/>
</dbReference>
<feature type="domain" description="N-acetyltransferase" evidence="2">
    <location>
        <begin position="2"/>
        <end position="145"/>
    </location>
</feature>
<dbReference type="SUPFAM" id="SSF55729">
    <property type="entry name" value="Acyl-CoA N-acyltransferases (Nat)"/>
    <property type="match status" value="1"/>
</dbReference>
<keyword evidence="1" id="KW-0175">Coiled coil</keyword>
<dbReference type="PANTHER" id="PTHR13355">
    <property type="entry name" value="GLUCOSAMINE 6-PHOSPHATE N-ACETYLTRANSFERASE"/>
    <property type="match status" value="1"/>
</dbReference>
<accession>A0A1M5W2I0</accession>
<evidence type="ECO:0000313" key="4">
    <source>
        <dbReference type="Proteomes" id="UP000184241"/>
    </source>
</evidence>
<sequence>MITIERITRNDVEELSKLYEELLEKKSNLEGFYKTFEKINSDESYILVGARDENNKIVGTVMGIICYELNSDCRPFMVIENIVVSSECKGQGVGRKLMTFIEDEARKRNCSLTTLVSGGKRKEAHKFYETMGYGKELVKGFRKYL</sequence>
<dbReference type="CDD" id="cd04301">
    <property type="entry name" value="NAT_SF"/>
    <property type="match status" value="1"/>
</dbReference>
<evidence type="ECO:0000313" key="3">
    <source>
        <dbReference type="EMBL" id="SHH81640.1"/>
    </source>
</evidence>